<protein>
    <submittedName>
        <fullName evidence="7">Carbon-monoxide dehydrogenase small subunit</fullName>
        <ecNumber evidence="7">1.2.7.4</ecNumber>
    </submittedName>
</protein>
<sequence length="153" mass="16496">MKIEVVVNKKKIKMDVDPTTRLIDFLRDDLNLTGVKEGCSEGECGSCTVILDGVAVTSCTILVGQVNGSEIITIEGLEQSGELDVIQKSFIENGAIQCGFCTPGMILSCKALLMKNPNPSEEEIKRAIEGNLCRCTGYNKIVKAVQDVVGKEV</sequence>
<dbReference type="PROSITE" id="PS51085">
    <property type="entry name" value="2FE2S_FER_2"/>
    <property type="match status" value="1"/>
</dbReference>
<dbReference type="GO" id="GO:0043885">
    <property type="term" value="F:anaerobic carbon-monoxide dehydrogenase activity"/>
    <property type="evidence" value="ECO:0007669"/>
    <property type="project" value="UniProtKB-EC"/>
</dbReference>
<dbReference type="CDD" id="cd00207">
    <property type="entry name" value="fer2"/>
    <property type="match status" value="1"/>
</dbReference>
<keyword evidence="3 7" id="KW-0560">Oxidoreductase</keyword>
<dbReference type="InterPro" id="IPR012675">
    <property type="entry name" value="Beta-grasp_dom_sf"/>
</dbReference>
<dbReference type="SUPFAM" id="SSF47741">
    <property type="entry name" value="CO dehydrogenase ISP C-domain like"/>
    <property type="match status" value="1"/>
</dbReference>
<keyword evidence="1" id="KW-0001">2Fe-2S</keyword>
<keyword evidence="2" id="KW-0479">Metal-binding</keyword>
<dbReference type="InterPro" id="IPR006058">
    <property type="entry name" value="2Fe2S_fd_BS"/>
</dbReference>
<evidence type="ECO:0000256" key="1">
    <source>
        <dbReference type="ARBA" id="ARBA00022714"/>
    </source>
</evidence>
<dbReference type="Gene3D" id="3.10.20.30">
    <property type="match status" value="1"/>
</dbReference>
<keyword evidence="5" id="KW-0411">Iron-sulfur</keyword>
<keyword evidence="4" id="KW-0408">Iron</keyword>
<evidence type="ECO:0000313" key="8">
    <source>
        <dbReference type="Proteomes" id="UP001519342"/>
    </source>
</evidence>
<dbReference type="InterPro" id="IPR002888">
    <property type="entry name" value="2Fe-2S-bd"/>
</dbReference>
<reference evidence="7 8" key="1">
    <citation type="submission" date="2021-03" db="EMBL/GenBank/DDBJ databases">
        <title>Genomic Encyclopedia of Type Strains, Phase IV (KMG-IV): sequencing the most valuable type-strain genomes for metagenomic binning, comparative biology and taxonomic classification.</title>
        <authorList>
            <person name="Goeker M."/>
        </authorList>
    </citation>
    <scope>NUCLEOTIDE SEQUENCE [LARGE SCALE GENOMIC DNA]</scope>
    <source>
        <strain evidence="7 8">DSM 24004</strain>
    </source>
</reference>
<evidence type="ECO:0000256" key="3">
    <source>
        <dbReference type="ARBA" id="ARBA00023002"/>
    </source>
</evidence>
<evidence type="ECO:0000259" key="6">
    <source>
        <dbReference type="PROSITE" id="PS51085"/>
    </source>
</evidence>
<accession>A0ABS4GD91</accession>
<dbReference type="SUPFAM" id="SSF54292">
    <property type="entry name" value="2Fe-2S ferredoxin-like"/>
    <property type="match status" value="1"/>
</dbReference>
<dbReference type="PROSITE" id="PS00197">
    <property type="entry name" value="2FE2S_FER_1"/>
    <property type="match status" value="1"/>
</dbReference>
<gene>
    <name evidence="7" type="ORF">J2Z76_001517</name>
</gene>
<dbReference type="PANTHER" id="PTHR44379">
    <property type="entry name" value="OXIDOREDUCTASE WITH IRON-SULFUR SUBUNIT"/>
    <property type="match status" value="1"/>
</dbReference>
<dbReference type="Pfam" id="PF01799">
    <property type="entry name" value="Fer2_2"/>
    <property type="match status" value="1"/>
</dbReference>
<feature type="domain" description="2Fe-2S ferredoxin-type" evidence="6">
    <location>
        <begin position="1"/>
        <end position="77"/>
    </location>
</feature>
<dbReference type="Pfam" id="PF00111">
    <property type="entry name" value="Fer2"/>
    <property type="match status" value="1"/>
</dbReference>
<dbReference type="Proteomes" id="UP001519342">
    <property type="component" value="Unassembled WGS sequence"/>
</dbReference>
<evidence type="ECO:0000256" key="4">
    <source>
        <dbReference type="ARBA" id="ARBA00023004"/>
    </source>
</evidence>
<evidence type="ECO:0000313" key="7">
    <source>
        <dbReference type="EMBL" id="MBP1925656.1"/>
    </source>
</evidence>
<dbReference type="InterPro" id="IPR036010">
    <property type="entry name" value="2Fe-2S_ferredoxin-like_sf"/>
</dbReference>
<dbReference type="EC" id="1.2.7.4" evidence="7"/>
<proteinExistence type="predicted"/>
<dbReference type="InterPro" id="IPR051452">
    <property type="entry name" value="Diverse_Oxidoreductases"/>
</dbReference>
<dbReference type="EMBL" id="JAGGKS010000004">
    <property type="protein sequence ID" value="MBP1925656.1"/>
    <property type="molecule type" value="Genomic_DNA"/>
</dbReference>
<dbReference type="PANTHER" id="PTHR44379:SF8">
    <property type="entry name" value="XANTHINE DEHYDROGENASE IRON-SULFUR-BINDING SUBUNIT XDHC-RELATED"/>
    <property type="match status" value="1"/>
</dbReference>
<keyword evidence="8" id="KW-1185">Reference proteome</keyword>
<dbReference type="InterPro" id="IPR001041">
    <property type="entry name" value="2Fe-2S_ferredoxin-type"/>
</dbReference>
<dbReference type="RefSeq" id="WP_209511407.1">
    <property type="nucleotide sequence ID" value="NZ_JAGGKS010000004.1"/>
</dbReference>
<evidence type="ECO:0000256" key="5">
    <source>
        <dbReference type="ARBA" id="ARBA00023014"/>
    </source>
</evidence>
<dbReference type="Gene3D" id="1.10.150.120">
    <property type="entry name" value="[2Fe-2S]-binding domain"/>
    <property type="match status" value="1"/>
</dbReference>
<comment type="caution">
    <text evidence="7">The sequence shown here is derived from an EMBL/GenBank/DDBJ whole genome shotgun (WGS) entry which is preliminary data.</text>
</comment>
<name>A0ABS4GD91_9FIRM</name>
<dbReference type="InterPro" id="IPR036884">
    <property type="entry name" value="2Fe-2S-bd_dom_sf"/>
</dbReference>
<evidence type="ECO:0000256" key="2">
    <source>
        <dbReference type="ARBA" id="ARBA00022723"/>
    </source>
</evidence>
<organism evidence="7 8">
    <name type="scientific">Sedimentibacter acidaminivorans</name>
    <dbReference type="NCBI Taxonomy" id="913099"/>
    <lineage>
        <taxon>Bacteria</taxon>
        <taxon>Bacillati</taxon>
        <taxon>Bacillota</taxon>
        <taxon>Tissierellia</taxon>
        <taxon>Sedimentibacter</taxon>
    </lineage>
</organism>